<comment type="caution">
    <text evidence="2">The sequence shown here is derived from an EMBL/GenBank/DDBJ whole genome shotgun (WGS) entry which is preliminary data.</text>
</comment>
<dbReference type="GO" id="GO:0000408">
    <property type="term" value="C:EKC/KEOPS complex"/>
    <property type="evidence" value="ECO:0007669"/>
    <property type="project" value="TreeGrafter"/>
</dbReference>
<dbReference type="PANTHER" id="PTHR11735:SF14">
    <property type="entry name" value="TRNA N6-ADENOSINE THREONYLCARBAMOYLTRANSFERASE"/>
    <property type="match status" value="1"/>
</dbReference>
<dbReference type="Gene3D" id="3.30.420.40">
    <property type="match status" value="2"/>
</dbReference>
<proteinExistence type="predicted"/>
<sequence length="130" mass="14669">LSGILTNLKQKLESKKYCLKDLAYSLQETVFAMLVETAERALAHTGKRELLLGGGVACNSRLQEMCRIMCKERGAKFFCPENFLLVDNSAMIAFLGEIMLKKGIKVQGKSIEKLDIKPRQRTDDVEVSWK</sequence>
<dbReference type="InterPro" id="IPR043129">
    <property type="entry name" value="ATPase_NBD"/>
</dbReference>
<feature type="domain" description="Gcp-like" evidence="1">
    <location>
        <begin position="2"/>
        <end position="94"/>
    </location>
</feature>
<organism evidence="2">
    <name type="scientific">marine sediment metagenome</name>
    <dbReference type="NCBI Taxonomy" id="412755"/>
    <lineage>
        <taxon>unclassified sequences</taxon>
        <taxon>metagenomes</taxon>
        <taxon>ecological metagenomes</taxon>
    </lineage>
</organism>
<dbReference type="SUPFAM" id="SSF53067">
    <property type="entry name" value="Actin-like ATPase domain"/>
    <property type="match status" value="1"/>
</dbReference>
<dbReference type="InterPro" id="IPR000905">
    <property type="entry name" value="Gcp-like_dom"/>
</dbReference>
<name>X1EP74_9ZZZZ</name>
<accession>X1EP74</accession>
<reference evidence="2" key="1">
    <citation type="journal article" date="2014" name="Front. Microbiol.">
        <title>High frequency of phylogenetically diverse reductive dehalogenase-homologous genes in deep subseafloor sedimentary metagenomes.</title>
        <authorList>
            <person name="Kawai M."/>
            <person name="Futagami T."/>
            <person name="Toyoda A."/>
            <person name="Takaki Y."/>
            <person name="Nishi S."/>
            <person name="Hori S."/>
            <person name="Arai W."/>
            <person name="Tsubouchi T."/>
            <person name="Morono Y."/>
            <person name="Uchiyama I."/>
            <person name="Ito T."/>
            <person name="Fujiyama A."/>
            <person name="Inagaki F."/>
            <person name="Takami H."/>
        </authorList>
    </citation>
    <scope>NUCLEOTIDE SEQUENCE</scope>
    <source>
        <strain evidence="2">Expedition CK06-06</strain>
    </source>
</reference>
<protein>
    <recommendedName>
        <fullName evidence="1">Gcp-like domain-containing protein</fullName>
    </recommendedName>
</protein>
<dbReference type="GO" id="GO:0005737">
    <property type="term" value="C:cytoplasm"/>
    <property type="evidence" value="ECO:0007669"/>
    <property type="project" value="TreeGrafter"/>
</dbReference>
<gene>
    <name evidence="2" type="ORF">S03H2_15690</name>
</gene>
<dbReference type="EMBL" id="BARU01007984">
    <property type="protein sequence ID" value="GAH35186.1"/>
    <property type="molecule type" value="Genomic_DNA"/>
</dbReference>
<feature type="non-terminal residue" evidence="2">
    <location>
        <position position="1"/>
    </location>
</feature>
<evidence type="ECO:0000259" key="1">
    <source>
        <dbReference type="Pfam" id="PF00814"/>
    </source>
</evidence>
<dbReference type="PANTHER" id="PTHR11735">
    <property type="entry name" value="TRNA N6-ADENOSINE THREONYLCARBAMOYLTRANSFERASE"/>
    <property type="match status" value="1"/>
</dbReference>
<dbReference type="Pfam" id="PF00814">
    <property type="entry name" value="TsaD"/>
    <property type="match status" value="1"/>
</dbReference>
<dbReference type="AlphaFoldDB" id="X1EP74"/>
<evidence type="ECO:0000313" key="2">
    <source>
        <dbReference type="EMBL" id="GAH35186.1"/>
    </source>
</evidence>